<dbReference type="GO" id="GO:0006869">
    <property type="term" value="P:lipid transport"/>
    <property type="evidence" value="ECO:0007669"/>
    <property type="project" value="InterPro"/>
</dbReference>
<dbReference type="InterPro" id="IPR016140">
    <property type="entry name" value="Bifunc_inhib/LTP/seed_store"/>
</dbReference>
<name>A0A834YLX9_TETSI</name>
<proteinExistence type="inferred from homology"/>
<dbReference type="PRINTS" id="PR00382">
    <property type="entry name" value="LIPIDTRNSFER"/>
</dbReference>
<comment type="subcellular location">
    <subcellularLocation>
        <location evidence="1">Cell membrane</location>
        <topology evidence="1">Lipid-anchor</topology>
        <topology evidence="1">GPI-anchor</topology>
    </subcellularLocation>
</comment>
<dbReference type="FunFam" id="1.10.110.10:FF:000001">
    <property type="entry name" value="Bifunctional inhibitor/lipid-transfer protein/seed storage 2S albumin superfamily protein"/>
    <property type="match status" value="2"/>
</dbReference>
<keyword evidence="12" id="KW-1185">Reference proteome</keyword>
<keyword evidence="5" id="KW-1015">Disulfide bond</keyword>
<sequence>MAAKGIKMCLVMVIATMLWTGAVAQSGCTSVILGMAPCLNYVTGNSLKPSSSCCSQLASVVKSQPRCLCTVLNGGGAALGITINQTLALALPGACNVQTPPVSQCNSAAGPATTPANSPVGSPTSSPTDSSNDTPDSPISPSVSTMPSGTVAQQSCTNVIISMSPCLNYITGNSSTPSSGCCSQLANVVRSQPQCLCQVLTGGGSSLGLNINQTQALELPNACNVQTPPISRCNSAASPASSPAGSPGSPDSQTTVPSDAGSGSKTVPSTDNSSDGSYTKLPYSLLFFLLFIASYASTFTSF</sequence>
<evidence type="ECO:0000256" key="5">
    <source>
        <dbReference type="ARBA" id="ARBA00023157"/>
    </source>
</evidence>
<feature type="domain" description="Bifunctional inhibitor/plant lipid transfer protein/seed storage helical" evidence="10">
    <location>
        <begin position="28"/>
        <end position="105"/>
    </location>
</feature>
<evidence type="ECO:0000259" key="10">
    <source>
        <dbReference type="SMART" id="SM00499"/>
    </source>
</evidence>
<dbReference type="CDD" id="cd00010">
    <property type="entry name" value="AAI_LTSS"/>
    <property type="match status" value="2"/>
</dbReference>
<dbReference type="GO" id="GO:0098552">
    <property type="term" value="C:side of membrane"/>
    <property type="evidence" value="ECO:0007669"/>
    <property type="project" value="UniProtKB-KW"/>
</dbReference>
<feature type="compositionally biased region" description="Low complexity" evidence="8">
    <location>
        <begin position="118"/>
        <end position="142"/>
    </location>
</feature>
<keyword evidence="7" id="KW-0449">Lipoprotein</keyword>
<keyword evidence="6" id="KW-0325">Glycoprotein</keyword>
<comment type="similarity">
    <text evidence="2">Belongs to the plant LTP family.</text>
</comment>
<dbReference type="Gene3D" id="1.10.110.10">
    <property type="entry name" value="Plant lipid-transfer and hydrophobic proteins"/>
    <property type="match status" value="2"/>
</dbReference>
<evidence type="ECO:0000256" key="1">
    <source>
        <dbReference type="ARBA" id="ARBA00004609"/>
    </source>
</evidence>
<dbReference type="SMART" id="SM00499">
    <property type="entry name" value="AAI"/>
    <property type="match status" value="2"/>
</dbReference>
<reference evidence="11 12" key="1">
    <citation type="submission" date="2020-04" db="EMBL/GenBank/DDBJ databases">
        <title>Plant Genome Project.</title>
        <authorList>
            <person name="Zhang R.-G."/>
        </authorList>
    </citation>
    <scope>NUCLEOTIDE SEQUENCE [LARGE SCALE GENOMIC DNA]</scope>
    <source>
        <strain evidence="11">YNK0</strain>
        <tissue evidence="11">Leaf</tissue>
    </source>
</reference>
<organism evidence="11 12">
    <name type="scientific">Tetracentron sinense</name>
    <name type="common">Spur-leaf</name>
    <dbReference type="NCBI Taxonomy" id="13715"/>
    <lineage>
        <taxon>Eukaryota</taxon>
        <taxon>Viridiplantae</taxon>
        <taxon>Streptophyta</taxon>
        <taxon>Embryophyta</taxon>
        <taxon>Tracheophyta</taxon>
        <taxon>Spermatophyta</taxon>
        <taxon>Magnoliopsida</taxon>
        <taxon>Trochodendrales</taxon>
        <taxon>Trochodendraceae</taxon>
        <taxon>Tetracentron</taxon>
    </lineage>
</organism>
<dbReference type="AlphaFoldDB" id="A0A834YLX9"/>
<evidence type="ECO:0000313" key="12">
    <source>
        <dbReference type="Proteomes" id="UP000655225"/>
    </source>
</evidence>
<dbReference type="OMA" id="ANYGFNI"/>
<dbReference type="GO" id="GO:0005886">
    <property type="term" value="C:plasma membrane"/>
    <property type="evidence" value="ECO:0007669"/>
    <property type="project" value="UniProtKB-SubCell"/>
</dbReference>
<feature type="chain" id="PRO_5032494216" description="Bifunctional inhibitor/plant lipid transfer protein/seed storage helical domain-containing protein" evidence="9">
    <location>
        <begin position="25"/>
        <end position="302"/>
    </location>
</feature>
<feature type="domain" description="Bifunctional inhibitor/plant lipid transfer protein/seed storage helical" evidence="10">
    <location>
        <begin position="156"/>
        <end position="233"/>
    </location>
</feature>
<keyword evidence="3" id="KW-0472">Membrane</keyword>
<feature type="compositionally biased region" description="Low complexity" evidence="8">
    <location>
        <begin position="235"/>
        <end position="250"/>
    </location>
</feature>
<dbReference type="OrthoDB" id="911994at2759"/>
<keyword evidence="3" id="KW-0336">GPI-anchor</keyword>
<dbReference type="PANTHER" id="PTHR33044">
    <property type="entry name" value="BIFUNCTIONAL INHIBITOR/LIPID-TRANSFER PROTEIN/SEED STORAGE 2S ALBUMIN SUPERFAMILY PROTEIN-RELATED"/>
    <property type="match status" value="1"/>
</dbReference>
<feature type="region of interest" description="Disordered" evidence="8">
    <location>
        <begin position="106"/>
        <end position="149"/>
    </location>
</feature>
<comment type="caution">
    <text evidence="11">The sequence shown here is derived from an EMBL/GenBank/DDBJ whole genome shotgun (WGS) entry which is preliminary data.</text>
</comment>
<evidence type="ECO:0000256" key="4">
    <source>
        <dbReference type="ARBA" id="ARBA00022729"/>
    </source>
</evidence>
<dbReference type="InterPro" id="IPR043325">
    <property type="entry name" value="LTSS"/>
</dbReference>
<evidence type="ECO:0000256" key="7">
    <source>
        <dbReference type="ARBA" id="ARBA00023288"/>
    </source>
</evidence>
<evidence type="ECO:0000256" key="9">
    <source>
        <dbReference type="SAM" id="SignalP"/>
    </source>
</evidence>
<evidence type="ECO:0000256" key="8">
    <source>
        <dbReference type="SAM" id="MobiDB-lite"/>
    </source>
</evidence>
<feature type="region of interest" description="Disordered" evidence="8">
    <location>
        <begin position="234"/>
        <end position="276"/>
    </location>
</feature>
<accession>A0A834YLX9</accession>
<evidence type="ECO:0000313" key="11">
    <source>
        <dbReference type="EMBL" id="KAF8388086.1"/>
    </source>
</evidence>
<evidence type="ECO:0000256" key="2">
    <source>
        <dbReference type="ARBA" id="ARBA00009748"/>
    </source>
</evidence>
<dbReference type="InterPro" id="IPR000528">
    <property type="entry name" value="Plant_nsLTP"/>
</dbReference>
<dbReference type="GO" id="GO:0008289">
    <property type="term" value="F:lipid binding"/>
    <property type="evidence" value="ECO:0007669"/>
    <property type="project" value="InterPro"/>
</dbReference>
<dbReference type="Pfam" id="PF14368">
    <property type="entry name" value="LTP_2"/>
    <property type="match status" value="2"/>
</dbReference>
<dbReference type="EMBL" id="JABCRI010000020">
    <property type="protein sequence ID" value="KAF8388086.1"/>
    <property type="molecule type" value="Genomic_DNA"/>
</dbReference>
<feature type="signal peptide" evidence="9">
    <location>
        <begin position="1"/>
        <end position="24"/>
    </location>
</feature>
<gene>
    <name evidence="11" type="ORF">HHK36_026752</name>
</gene>
<feature type="compositionally biased region" description="Polar residues" evidence="8">
    <location>
        <begin position="251"/>
        <end position="276"/>
    </location>
</feature>
<dbReference type="SUPFAM" id="SSF47699">
    <property type="entry name" value="Bifunctional inhibitor/lipid-transfer protein/seed storage 2S albumin"/>
    <property type="match status" value="2"/>
</dbReference>
<dbReference type="InterPro" id="IPR036312">
    <property type="entry name" value="Bifun_inhib/LTP/seed_sf"/>
</dbReference>
<evidence type="ECO:0000256" key="6">
    <source>
        <dbReference type="ARBA" id="ARBA00023180"/>
    </source>
</evidence>
<dbReference type="Proteomes" id="UP000655225">
    <property type="component" value="Unassembled WGS sequence"/>
</dbReference>
<evidence type="ECO:0000256" key="3">
    <source>
        <dbReference type="ARBA" id="ARBA00022622"/>
    </source>
</evidence>
<keyword evidence="4 9" id="KW-0732">Signal</keyword>
<protein>
    <recommendedName>
        <fullName evidence="10">Bifunctional inhibitor/plant lipid transfer protein/seed storage helical domain-containing protein</fullName>
    </recommendedName>
</protein>